<evidence type="ECO:0000256" key="2">
    <source>
        <dbReference type="ARBA" id="ARBA00022964"/>
    </source>
</evidence>
<protein>
    <submittedName>
        <fullName evidence="5">Linoleate 13S-lipoxygenase 2-1, chloroplastic-like</fullName>
    </submittedName>
</protein>
<dbReference type="PROSITE" id="PS51393">
    <property type="entry name" value="LIPOXYGENASE_3"/>
    <property type="match status" value="1"/>
</dbReference>
<accession>A0A699K7P1</accession>
<dbReference type="PANTHER" id="PTHR11771">
    <property type="entry name" value="LIPOXYGENASE"/>
    <property type="match status" value="1"/>
</dbReference>
<keyword evidence="2" id="KW-0223">Dioxygenase</keyword>
<dbReference type="Gene3D" id="1.20.245.10">
    <property type="entry name" value="Lipoxygenase-1, Domain 5"/>
    <property type="match status" value="1"/>
</dbReference>
<dbReference type="GO" id="GO:0034440">
    <property type="term" value="P:lipid oxidation"/>
    <property type="evidence" value="ECO:0007669"/>
    <property type="project" value="InterPro"/>
</dbReference>
<dbReference type="EMBL" id="BKCJ010485930">
    <property type="protein sequence ID" value="GFA77718.1"/>
    <property type="molecule type" value="Genomic_DNA"/>
</dbReference>
<gene>
    <name evidence="5" type="ORF">Tci_649690</name>
</gene>
<evidence type="ECO:0000313" key="5">
    <source>
        <dbReference type="EMBL" id="GFA77718.1"/>
    </source>
</evidence>
<proteinExistence type="predicted"/>
<reference evidence="5" key="1">
    <citation type="journal article" date="2019" name="Sci. Rep.">
        <title>Draft genome of Tanacetum cinerariifolium, the natural source of mosquito coil.</title>
        <authorList>
            <person name="Yamashiro T."/>
            <person name="Shiraishi A."/>
            <person name="Satake H."/>
            <person name="Nakayama K."/>
        </authorList>
    </citation>
    <scope>NUCLEOTIDE SEQUENCE</scope>
</reference>
<dbReference type="SUPFAM" id="SSF48484">
    <property type="entry name" value="Lipoxigenase"/>
    <property type="match status" value="1"/>
</dbReference>
<dbReference type="PROSITE" id="PS00081">
    <property type="entry name" value="LIPOXYGENASE_2"/>
    <property type="match status" value="1"/>
</dbReference>
<keyword evidence="3" id="KW-0560">Oxidoreductase</keyword>
<dbReference type="GO" id="GO:0016702">
    <property type="term" value="F:oxidoreductase activity, acting on single donors with incorporation of molecular oxygen, incorporation of two atoms of oxygen"/>
    <property type="evidence" value="ECO:0007669"/>
    <property type="project" value="InterPro"/>
</dbReference>
<dbReference type="InterPro" id="IPR036226">
    <property type="entry name" value="LipOase_C_sf"/>
</dbReference>
<evidence type="ECO:0000259" key="4">
    <source>
        <dbReference type="PROSITE" id="PS51393"/>
    </source>
</evidence>
<keyword evidence="1" id="KW-0479">Metal-binding</keyword>
<dbReference type="Pfam" id="PF00305">
    <property type="entry name" value="Lipoxygenase"/>
    <property type="match status" value="1"/>
</dbReference>
<dbReference type="InterPro" id="IPR020834">
    <property type="entry name" value="LipOase_CS"/>
</dbReference>
<evidence type="ECO:0000256" key="1">
    <source>
        <dbReference type="ARBA" id="ARBA00022723"/>
    </source>
</evidence>
<feature type="domain" description="Lipoxygenase" evidence="4">
    <location>
        <begin position="1"/>
        <end position="84"/>
    </location>
</feature>
<evidence type="ECO:0000256" key="3">
    <source>
        <dbReference type="ARBA" id="ARBA00023002"/>
    </source>
</evidence>
<organism evidence="5">
    <name type="scientific">Tanacetum cinerariifolium</name>
    <name type="common">Dalmatian daisy</name>
    <name type="synonym">Chrysanthemum cinerariifolium</name>
    <dbReference type="NCBI Taxonomy" id="118510"/>
    <lineage>
        <taxon>Eukaryota</taxon>
        <taxon>Viridiplantae</taxon>
        <taxon>Streptophyta</taxon>
        <taxon>Embryophyta</taxon>
        <taxon>Tracheophyta</taxon>
        <taxon>Spermatophyta</taxon>
        <taxon>Magnoliopsida</taxon>
        <taxon>eudicotyledons</taxon>
        <taxon>Gunneridae</taxon>
        <taxon>Pentapetalae</taxon>
        <taxon>asterids</taxon>
        <taxon>campanulids</taxon>
        <taxon>Asterales</taxon>
        <taxon>Asteraceae</taxon>
        <taxon>Asteroideae</taxon>
        <taxon>Anthemideae</taxon>
        <taxon>Anthemidinae</taxon>
        <taxon>Tanacetum</taxon>
    </lineage>
</organism>
<comment type="caution">
    <text evidence="5">The sequence shown here is derived from an EMBL/GenBank/DDBJ whole genome shotgun (WGS) entry which is preliminary data.</text>
</comment>
<dbReference type="InterPro" id="IPR000907">
    <property type="entry name" value="LipOase"/>
</dbReference>
<dbReference type="InterPro" id="IPR013819">
    <property type="entry name" value="LipOase_C"/>
</dbReference>
<name>A0A699K7P1_TANCI</name>
<sequence>MHPIQRLLIPHFRYTMQINALARLALINAGGIIESTFSTGRYSMQLCSDAYDQLWRFDHEALPADLVSRGMAVEDKNEITEYIYFELSNYPVERYQVPETTKIEDDLVTPVIGNSTEQVVGYPLVLPSYTCVGEPYGAHEPKPSIGSEYRNGC</sequence>
<dbReference type="AlphaFoldDB" id="A0A699K7P1"/>
<dbReference type="GO" id="GO:0046872">
    <property type="term" value="F:metal ion binding"/>
    <property type="evidence" value="ECO:0007669"/>
    <property type="project" value="UniProtKB-KW"/>
</dbReference>